<sequence length="292" mass="33657">MNLSGIIYSGNFNNHLRPNNFHISKKSRRKHRSGWQKALKRTPIHLTTVPVIMNTNCRSLSNKIMYLQSLMSTDTYHNTAIITLQETWLHEMYDDNLISLKDFILFRQDRHCCNKKNGGGVVTFIHSKWSISNNVCFSFSNDFIDCITVKCRPKHLPKYKHIFVTNIYISPSCSLSDLSNFSDEFTMFAAANFDNSPFVITGDFNSSECSFLEALGHTNIVKFPTRLDETLDLVFTNDERVYEILERFLINSIKIFFVLSHSVYLDLLLPLTPVNMLASTFLTPSVKHSVQF</sequence>
<evidence type="ECO:0000313" key="2">
    <source>
        <dbReference type="WBParaSite" id="TREG1_104580.3"/>
    </source>
</evidence>
<dbReference type="PANTHER" id="PTHR47510">
    <property type="entry name" value="REVERSE TRANSCRIPTASE DOMAIN-CONTAINING PROTEIN"/>
    <property type="match status" value="1"/>
</dbReference>
<dbReference type="WBParaSite" id="TREG1_104580.3">
    <property type="protein sequence ID" value="TREG1_104580.3"/>
    <property type="gene ID" value="TREG1_104580"/>
</dbReference>
<organism evidence="1 2">
    <name type="scientific">Trichobilharzia regenti</name>
    <name type="common">Nasal bird schistosome</name>
    <dbReference type="NCBI Taxonomy" id="157069"/>
    <lineage>
        <taxon>Eukaryota</taxon>
        <taxon>Metazoa</taxon>
        <taxon>Spiralia</taxon>
        <taxon>Lophotrochozoa</taxon>
        <taxon>Platyhelminthes</taxon>
        <taxon>Trematoda</taxon>
        <taxon>Digenea</taxon>
        <taxon>Strigeidida</taxon>
        <taxon>Schistosomatoidea</taxon>
        <taxon>Schistosomatidae</taxon>
        <taxon>Trichobilharzia</taxon>
    </lineage>
</organism>
<protein>
    <recommendedName>
        <fullName evidence="3">Endo/exonuclease/phosphatase domain-containing protein</fullName>
    </recommendedName>
</protein>
<dbReference type="Proteomes" id="UP000050795">
    <property type="component" value="Unassembled WGS sequence"/>
</dbReference>
<accession>A0AA85IR04</accession>
<evidence type="ECO:0000313" key="1">
    <source>
        <dbReference type="Proteomes" id="UP000050795"/>
    </source>
</evidence>
<dbReference type="InterPro" id="IPR036691">
    <property type="entry name" value="Endo/exonu/phosph_ase_sf"/>
</dbReference>
<dbReference type="PANTHER" id="PTHR47510:SF3">
    <property type="entry name" value="ENDO_EXONUCLEASE_PHOSPHATASE DOMAIN-CONTAINING PROTEIN"/>
    <property type="match status" value="1"/>
</dbReference>
<keyword evidence="1" id="KW-1185">Reference proteome</keyword>
<evidence type="ECO:0008006" key="3">
    <source>
        <dbReference type="Google" id="ProtNLM"/>
    </source>
</evidence>
<reference evidence="2" key="2">
    <citation type="submission" date="2023-11" db="UniProtKB">
        <authorList>
            <consortium name="WormBaseParasite"/>
        </authorList>
    </citation>
    <scope>IDENTIFICATION</scope>
</reference>
<proteinExistence type="predicted"/>
<dbReference type="Gene3D" id="3.60.10.10">
    <property type="entry name" value="Endonuclease/exonuclease/phosphatase"/>
    <property type="match status" value="1"/>
</dbReference>
<name>A0AA85IR04_TRIRE</name>
<dbReference type="AlphaFoldDB" id="A0AA85IR04"/>
<dbReference type="SUPFAM" id="SSF56219">
    <property type="entry name" value="DNase I-like"/>
    <property type="match status" value="1"/>
</dbReference>
<reference evidence="1" key="1">
    <citation type="submission" date="2022-06" db="EMBL/GenBank/DDBJ databases">
        <authorList>
            <person name="Berger JAMES D."/>
            <person name="Berger JAMES D."/>
        </authorList>
    </citation>
    <scope>NUCLEOTIDE SEQUENCE [LARGE SCALE GENOMIC DNA]</scope>
</reference>